<dbReference type="HOGENOM" id="CLU_1813122_0_0_7"/>
<evidence type="ECO:0000313" key="2">
    <source>
        <dbReference type="EMBL" id="ETD25667.1"/>
    </source>
</evidence>
<evidence type="ECO:0008006" key="4">
    <source>
        <dbReference type="Google" id="ProtNLM"/>
    </source>
</evidence>
<comment type="caution">
    <text evidence="2">The sequence shown here is derived from an EMBL/GenBank/DDBJ whole genome shotgun (WGS) entry which is preliminary data.</text>
</comment>
<evidence type="ECO:0000256" key="1">
    <source>
        <dbReference type="SAM" id="Phobius"/>
    </source>
</evidence>
<dbReference type="AlphaFoldDB" id="V8CEZ0"/>
<keyword evidence="1" id="KW-1133">Transmembrane helix</keyword>
<accession>V8CEZ0</accession>
<dbReference type="Proteomes" id="UP000018688">
    <property type="component" value="Unassembled WGS sequence"/>
</dbReference>
<keyword evidence="1" id="KW-0812">Transmembrane</keyword>
<gene>
    <name evidence="2" type="ORF">HMPREF2087_01495</name>
</gene>
<sequence length="142" mass="16390">MKKYALFYGIIGTLLWLFALVYLLIGFKDLAKDSHKTTTETHSSLAPFHKAIKECIDKHNAYPKELLQLDKEESLEASFTLQANTCEFHSLTLDKPNSEFAPHITRVLHKAKACIKAQCQTHNLQEDTRYTLPFFYRLTPDE</sequence>
<dbReference type="RefSeq" id="WP_023930515.1">
    <property type="nucleotide sequence ID" value="NZ_KI669458.1"/>
</dbReference>
<feature type="transmembrane region" description="Helical" evidence="1">
    <location>
        <begin position="6"/>
        <end position="27"/>
    </location>
</feature>
<reference evidence="2 3" key="1">
    <citation type="submission" date="2013-10" db="EMBL/GenBank/DDBJ databases">
        <title>The Genome Sequence of Helicobacter canis NCTC 12740.</title>
        <authorList>
            <consortium name="The Broad Institute Genomics Platform"/>
            <person name="Earl A."/>
            <person name="Fox J.G."/>
            <person name="Shen Z."/>
            <person name="Young S.K."/>
            <person name="Zeng Q."/>
            <person name="Gargeya S."/>
            <person name="Fitzgerald M."/>
            <person name="Abouelleil A."/>
            <person name="Alvarado L."/>
            <person name="Chapman S.B."/>
            <person name="Gainer-Dewar J."/>
            <person name="Goldberg J."/>
            <person name="Griggs A."/>
            <person name="Gujja S."/>
            <person name="Hansen M."/>
            <person name="Howarth C."/>
            <person name="Imamovic A."/>
            <person name="Ireland A."/>
            <person name="Larimer J."/>
            <person name="McCowan C."/>
            <person name="Murphy C."/>
            <person name="Pearson M."/>
            <person name="Poon T.W."/>
            <person name="Priest M."/>
            <person name="Roberts A."/>
            <person name="Saif S."/>
            <person name="Shea T."/>
            <person name="Sykes S."/>
            <person name="Wortman J."/>
            <person name="Nusbaum C."/>
            <person name="Birren B."/>
        </authorList>
    </citation>
    <scope>NUCLEOTIDE SEQUENCE [LARGE SCALE GENOMIC DNA]</scope>
    <source>
        <strain evidence="2 3">NCTC 12740</strain>
    </source>
</reference>
<dbReference type="OrthoDB" id="9910843at2"/>
<organism evidence="2 3">
    <name type="scientific">Helicobacter canis NCTC 12740</name>
    <dbReference type="NCBI Taxonomy" id="1357399"/>
    <lineage>
        <taxon>Bacteria</taxon>
        <taxon>Pseudomonadati</taxon>
        <taxon>Campylobacterota</taxon>
        <taxon>Epsilonproteobacteria</taxon>
        <taxon>Campylobacterales</taxon>
        <taxon>Helicobacteraceae</taxon>
        <taxon>Helicobacter</taxon>
    </lineage>
</organism>
<dbReference type="EMBL" id="AZJJ01000007">
    <property type="protein sequence ID" value="ETD25667.1"/>
    <property type="molecule type" value="Genomic_DNA"/>
</dbReference>
<dbReference type="PATRIC" id="fig|1357399.3.peg.1563"/>
<evidence type="ECO:0000313" key="3">
    <source>
        <dbReference type="Proteomes" id="UP000018688"/>
    </source>
</evidence>
<protein>
    <recommendedName>
        <fullName evidence="4">TonB C-terminal domain-containing protein</fullName>
    </recommendedName>
</protein>
<name>V8CEZ0_9HELI</name>
<proteinExistence type="predicted"/>
<keyword evidence="1" id="KW-0472">Membrane</keyword>
<keyword evidence="3" id="KW-1185">Reference proteome</keyword>